<feature type="region of interest" description="Disordered" evidence="1">
    <location>
        <begin position="536"/>
        <end position="564"/>
    </location>
</feature>
<dbReference type="Proteomes" id="UP001189429">
    <property type="component" value="Unassembled WGS sequence"/>
</dbReference>
<reference evidence="2" key="1">
    <citation type="submission" date="2023-10" db="EMBL/GenBank/DDBJ databases">
        <authorList>
            <person name="Chen Y."/>
            <person name="Shah S."/>
            <person name="Dougan E. K."/>
            <person name="Thang M."/>
            <person name="Chan C."/>
        </authorList>
    </citation>
    <scope>NUCLEOTIDE SEQUENCE [LARGE SCALE GENOMIC DNA]</scope>
</reference>
<gene>
    <name evidence="2" type="ORF">PCOR1329_LOCUS4204</name>
</gene>
<sequence length="602" mass="63381">MAREDPPGRAPGELSGRAGRCASLPVCALGALGLAVVACSLPWADLPAAPGPLGRTVLREPPQAAAAAPAAAPPSEAGGAARGLRSAIEGLLRQQEALRGERRCAEADLLEGNISALVEELVRRGGERVGQVCGAGLLYSPEGGSVPLQHVAGQHAGQLPNDCRRACAEADGCACFTWTALRLDGAAGPVCNLYASCKNASASQGAMTISGHKSCTPPSAEALLCRGLHGPTARSRRPRNYTDEEVHEAAHAALRAVPSAFRGPSFKVASGALLLYILTSTGEGMLEKAGIMLAAIRKRVGSAAVEHAFVCERECASSADSSLGSFVELPDVLWNPPTCKRIHNDSGQPCSRYAISSIKFVYGIIHEALRLDAAGRAQPRWWLIKDDDTFVHVPNFLLAVAEGSRNDREWGTPGTPIWEQLIAAASLMPGCGGTPCGGGGFVLSGALGLELAKRWGARWLEKQLMAMERPQYFLRQAHSEGRVLGRGREVQGHAGARARGAGEPGVQDRAQGLPGVGGALLEPVLLQVRQIGAPSHVAPGENVGPTDAEGPGEAGRCRGSGGRRADEKILSWRRVFTWGEKRRYGGSRFTVRPRRSTERQAQ</sequence>
<keyword evidence="3" id="KW-1185">Reference proteome</keyword>
<organism evidence="2 3">
    <name type="scientific">Prorocentrum cordatum</name>
    <dbReference type="NCBI Taxonomy" id="2364126"/>
    <lineage>
        <taxon>Eukaryota</taxon>
        <taxon>Sar</taxon>
        <taxon>Alveolata</taxon>
        <taxon>Dinophyceae</taxon>
        <taxon>Prorocentrales</taxon>
        <taxon>Prorocentraceae</taxon>
        <taxon>Prorocentrum</taxon>
    </lineage>
</organism>
<dbReference type="Gene3D" id="3.50.4.10">
    <property type="entry name" value="Hepatocyte Growth Factor"/>
    <property type="match status" value="1"/>
</dbReference>
<protein>
    <recommendedName>
        <fullName evidence="4">Apple domain-containing protein</fullName>
    </recommendedName>
</protein>
<comment type="caution">
    <text evidence="2">The sequence shown here is derived from an EMBL/GenBank/DDBJ whole genome shotgun (WGS) entry which is preliminary data.</text>
</comment>
<feature type="compositionally biased region" description="Low complexity" evidence="1">
    <location>
        <begin position="492"/>
        <end position="501"/>
    </location>
</feature>
<name>A0ABN9PMJ8_9DINO</name>
<evidence type="ECO:0000313" key="2">
    <source>
        <dbReference type="EMBL" id="CAK0794115.1"/>
    </source>
</evidence>
<evidence type="ECO:0000256" key="1">
    <source>
        <dbReference type="SAM" id="MobiDB-lite"/>
    </source>
</evidence>
<dbReference type="EMBL" id="CAUYUJ010001091">
    <property type="protein sequence ID" value="CAK0794115.1"/>
    <property type="molecule type" value="Genomic_DNA"/>
</dbReference>
<feature type="region of interest" description="Disordered" evidence="1">
    <location>
        <begin position="492"/>
        <end position="511"/>
    </location>
</feature>
<evidence type="ECO:0000313" key="3">
    <source>
        <dbReference type="Proteomes" id="UP001189429"/>
    </source>
</evidence>
<accession>A0ABN9PMJ8</accession>
<evidence type="ECO:0008006" key="4">
    <source>
        <dbReference type="Google" id="ProtNLM"/>
    </source>
</evidence>
<proteinExistence type="predicted"/>